<name>A0ABS4DQ04_9GAMM</name>
<reference evidence="1 2" key="1">
    <citation type="submission" date="2021-04" db="EMBL/GenBank/DDBJ databases">
        <authorList>
            <person name="Huq M.A."/>
        </authorList>
    </citation>
    <scope>NUCLEOTIDE SEQUENCE [LARGE SCALE GENOMIC DNA]</scope>
    <source>
        <strain evidence="1 2">MAH-13</strain>
    </source>
</reference>
<proteinExistence type="predicted"/>
<dbReference type="EMBL" id="JAGJRS010000022">
    <property type="protein sequence ID" value="MBP1475140.1"/>
    <property type="molecule type" value="Genomic_DNA"/>
</dbReference>
<dbReference type="Pfam" id="PF09867">
    <property type="entry name" value="TagF_N"/>
    <property type="match status" value="1"/>
</dbReference>
<protein>
    <submittedName>
        <fullName evidence="1">Type VI secretion system-associated protein TagF</fullName>
    </submittedName>
</protein>
<dbReference type="NCBIfam" id="TIGR03373">
    <property type="entry name" value="VI_minor_4"/>
    <property type="match status" value="1"/>
</dbReference>
<dbReference type="InterPro" id="IPR038225">
    <property type="entry name" value="TagF_sf"/>
</dbReference>
<evidence type="ECO:0000313" key="2">
    <source>
        <dbReference type="Proteomes" id="UP000823790"/>
    </source>
</evidence>
<dbReference type="Gene3D" id="3.40.1730.10">
    <property type="entry name" value="pa0076 domain"/>
    <property type="match status" value="1"/>
</dbReference>
<dbReference type="RefSeq" id="WP_209621292.1">
    <property type="nucleotide sequence ID" value="NZ_JAGJRS010000022.1"/>
</dbReference>
<gene>
    <name evidence="1" type="primary">tagF</name>
    <name evidence="1" type="ORF">J7I44_12575</name>
</gene>
<sequence>MSGPTGGGTASVGFFGKLPGAGDFVQRRLPGAFVERWDRHFEQAVFASREALGQDWAAAYRASPTWRFVLSPQACGEGAWAGVFGPADDRVGRSFPMVLAAAISPAQIELLLREGAGWFDALARVHAQGQRGASVDAEGFDALVAALPGPETRAPATVDPCEGIDVSRATHWRLPLPARAIDTEVLLGLWRRLAGHGGPWCLWWSEGAGRVPAGILATRGLPAPDAYAGFLDAARAGAWLTPGAVSAPPPEPAAPAAIELAPMPVPPPVPARAHESDDDVTVPGFVRQAQAAAALVGAPVFNTALSVQTAPGAAVVRHPACALTLVAADQGLADPRRRAASAAASVGAEMSPADEAAPGTHALRARLMALHPLLRHGRATEDGAVVAARVAGNQAGLLRVGAAGAWHWRGGRMRPLFATAPPQPTLPGGGELDDLLFGANDAPSLPGLGAEGMPGCEQVACELVPGDRLLLLAGVAHTQLSQATLAQALAAATPEDAQARLAQALGPNPSRPWPLAVIEVQP</sequence>
<evidence type="ECO:0000313" key="1">
    <source>
        <dbReference type="EMBL" id="MBP1475140.1"/>
    </source>
</evidence>
<dbReference type="InterPro" id="IPR017748">
    <property type="entry name" value="TagF"/>
</dbReference>
<comment type="caution">
    <text evidence="1">The sequence shown here is derived from an EMBL/GenBank/DDBJ whole genome shotgun (WGS) entry which is preliminary data.</text>
</comment>
<dbReference type="Proteomes" id="UP000823790">
    <property type="component" value="Unassembled WGS sequence"/>
</dbReference>
<keyword evidence="2" id="KW-1185">Reference proteome</keyword>
<accession>A0ABS4DQ04</accession>
<organism evidence="1 2">
    <name type="scientific">Frateuria flava</name>
    <dbReference type="NCBI Taxonomy" id="2821489"/>
    <lineage>
        <taxon>Bacteria</taxon>
        <taxon>Pseudomonadati</taxon>
        <taxon>Pseudomonadota</taxon>
        <taxon>Gammaproteobacteria</taxon>
        <taxon>Lysobacterales</taxon>
        <taxon>Rhodanobacteraceae</taxon>
        <taxon>Frateuria</taxon>
    </lineage>
</organism>